<dbReference type="Proteomes" id="UP000623215">
    <property type="component" value="Unassembled WGS sequence"/>
</dbReference>
<name>A0A832ZYP5_9EURY</name>
<protein>
    <recommendedName>
        <fullName evidence="3">GINS subunit domain-containing protein</fullName>
    </recommendedName>
</protein>
<reference evidence="1" key="1">
    <citation type="journal article" date="2020" name="ISME J.">
        <title>Gammaproteobacteria mediating utilization of methyl-, sulfur- and petroleum organic compounds in deep ocean hydrothermal plumes.</title>
        <authorList>
            <person name="Zhou Z."/>
            <person name="Liu Y."/>
            <person name="Pan J."/>
            <person name="Cron B.R."/>
            <person name="Toner B.M."/>
            <person name="Anantharaman K."/>
            <person name="Breier J.A."/>
            <person name="Dick G.J."/>
            <person name="Li M."/>
        </authorList>
    </citation>
    <scope>NUCLEOTIDE SEQUENCE</scope>
    <source>
        <strain evidence="1">SZUA-1534</strain>
    </source>
</reference>
<evidence type="ECO:0008006" key="3">
    <source>
        <dbReference type="Google" id="ProtNLM"/>
    </source>
</evidence>
<sequence>MDVYEVLFQRCLEHTVVVDGREVPLWAVSREDIEGDRVDFRLQWRNLQDLVIFLCGLRDKHIEQERKIEPTPLVKFPIEEILIGIAFLKPSECLTDPRLACIEYLSYIITARVDYLSKHYFQAKKPLNTTIFDEVILKFPQKKNLRNNITDLKKIVNKLRNLEFDM</sequence>
<gene>
    <name evidence="1" type="ORF">EYH55_03605</name>
</gene>
<proteinExistence type="predicted"/>
<evidence type="ECO:0000313" key="2">
    <source>
        <dbReference type="Proteomes" id="UP000623215"/>
    </source>
</evidence>
<comment type="caution">
    <text evidence="1">The sequence shown here is derived from an EMBL/GenBank/DDBJ whole genome shotgun (WGS) entry which is preliminary data.</text>
</comment>
<evidence type="ECO:0000313" key="1">
    <source>
        <dbReference type="EMBL" id="HIQ32548.1"/>
    </source>
</evidence>
<accession>A0A832ZYP5</accession>
<dbReference type="AlphaFoldDB" id="A0A832ZYP5"/>
<organism evidence="1 2">
    <name type="scientific">Methanothermococcus okinawensis</name>
    <dbReference type="NCBI Taxonomy" id="155863"/>
    <lineage>
        <taxon>Archaea</taxon>
        <taxon>Methanobacteriati</taxon>
        <taxon>Methanobacteriota</taxon>
        <taxon>Methanomada group</taxon>
        <taxon>Methanococci</taxon>
        <taxon>Methanococcales</taxon>
        <taxon>Methanococcaceae</taxon>
        <taxon>Methanothermococcus</taxon>
    </lineage>
</organism>
<dbReference type="EMBL" id="DQVW01000064">
    <property type="protein sequence ID" value="HIQ32548.1"/>
    <property type="molecule type" value="Genomic_DNA"/>
</dbReference>